<name>A0AAU0BKR9_9XANT</name>
<keyword evidence="2" id="KW-1185">Reference proteome</keyword>
<organism evidence="1 2">
    <name type="scientific">Xanthomonas hydrangeae</name>
    <dbReference type="NCBI Taxonomy" id="2775159"/>
    <lineage>
        <taxon>Bacteria</taxon>
        <taxon>Pseudomonadati</taxon>
        <taxon>Pseudomonadota</taxon>
        <taxon>Gammaproteobacteria</taxon>
        <taxon>Lysobacterales</taxon>
        <taxon>Lysobacteraceae</taxon>
        <taxon>Xanthomonas</taxon>
    </lineage>
</organism>
<dbReference type="EMBL" id="CP103836">
    <property type="protein sequence ID" value="WOB52075.1"/>
    <property type="molecule type" value="Genomic_DNA"/>
</dbReference>
<dbReference type="AlphaFoldDB" id="A0AAU0BKR9"/>
<reference evidence="1 2" key="1">
    <citation type="submission" date="2022-08" db="EMBL/GenBank/DDBJ databases">
        <title>Whole genome sequencing-based tracing of a 2022 introduction and outbreak of Xanthomonas hortorum pv. pelargonii.</title>
        <authorList>
            <person name="Iruegas-Bocardo F."/>
            <person name="Weisberg A.K."/>
            <person name="Riutta E.R."/>
            <person name="Kilday K."/>
            <person name="Bonkowski J.C."/>
            <person name="Creswell T."/>
            <person name="Daughtrey M.L."/>
            <person name="Rane K."/>
            <person name="Grunwald N.J."/>
            <person name="Chang J.H."/>
            <person name="Putnam M.L."/>
        </authorList>
    </citation>
    <scope>NUCLEOTIDE SEQUENCE [LARGE SCALE GENOMIC DNA]</scope>
    <source>
        <strain evidence="1 2">22-323</strain>
    </source>
</reference>
<gene>
    <name evidence="1" type="ORF">NYR97_12810</name>
</gene>
<evidence type="ECO:0000313" key="2">
    <source>
        <dbReference type="Proteomes" id="UP001302716"/>
    </source>
</evidence>
<accession>A0AAU0BKR9</accession>
<proteinExistence type="predicted"/>
<dbReference type="RefSeq" id="WP_316698484.1">
    <property type="nucleotide sequence ID" value="NZ_CP103836.1"/>
</dbReference>
<evidence type="ECO:0000313" key="1">
    <source>
        <dbReference type="EMBL" id="WOB52075.1"/>
    </source>
</evidence>
<protein>
    <recommendedName>
        <fullName evidence="3">Transposase</fullName>
    </recommendedName>
</protein>
<sequence>MPAIDYDTVRGRLCLWEGRLGNAGHAGKHQQHRRRQPIARLWIGLVERWISHITDTLRRSAMSTLLIAGIQLN</sequence>
<dbReference type="Proteomes" id="UP001302716">
    <property type="component" value="Chromosome"/>
</dbReference>
<evidence type="ECO:0008006" key="3">
    <source>
        <dbReference type="Google" id="ProtNLM"/>
    </source>
</evidence>